<dbReference type="EMBL" id="JANQDL010000090">
    <property type="protein sequence ID" value="MDH6064696.1"/>
    <property type="molecule type" value="Genomic_DNA"/>
</dbReference>
<dbReference type="AlphaFoldDB" id="A0AA43H038"/>
<keyword evidence="3" id="KW-0255">Endonuclease</keyword>
<dbReference type="Proteomes" id="UP001159370">
    <property type="component" value="Unassembled WGS sequence"/>
</dbReference>
<dbReference type="PANTHER" id="PTHR35149">
    <property type="entry name" value="SLL5132 PROTEIN"/>
    <property type="match status" value="1"/>
</dbReference>
<feature type="domain" description="GmrSD restriction endonucleases C-terminal" evidence="2">
    <location>
        <begin position="412"/>
        <end position="544"/>
    </location>
</feature>
<evidence type="ECO:0000259" key="2">
    <source>
        <dbReference type="Pfam" id="PF07510"/>
    </source>
</evidence>
<keyword evidence="3" id="KW-0378">Hydrolase</keyword>
<feature type="domain" description="GmrSD restriction endonucleases N-terminal" evidence="1">
    <location>
        <begin position="9"/>
        <end position="219"/>
    </location>
</feature>
<accession>A0AA43H038</accession>
<dbReference type="InterPro" id="IPR004919">
    <property type="entry name" value="GmrSD_N"/>
</dbReference>
<dbReference type="Pfam" id="PF03235">
    <property type="entry name" value="GmrSD_N"/>
    <property type="match status" value="1"/>
</dbReference>
<gene>
    <name evidence="3" type="ORF">NWP23_13190</name>
</gene>
<proteinExistence type="predicted"/>
<evidence type="ECO:0000313" key="4">
    <source>
        <dbReference type="Proteomes" id="UP001159370"/>
    </source>
</evidence>
<keyword evidence="3" id="KW-0540">Nuclease</keyword>
<organism evidence="3 4">
    <name type="scientific">Umezakia ovalisporum FSS-62</name>
    <dbReference type="NCBI Taxonomy" id="2971776"/>
    <lineage>
        <taxon>Bacteria</taxon>
        <taxon>Bacillati</taxon>
        <taxon>Cyanobacteriota</taxon>
        <taxon>Cyanophyceae</taxon>
        <taxon>Nostocales</taxon>
        <taxon>Nodulariaceae</taxon>
        <taxon>Umezakia</taxon>
    </lineage>
</organism>
<name>A0AA43H038_9CYAN</name>
<reference evidence="3 4" key="1">
    <citation type="journal article" date="2023" name="J. Phycol.">
        <title>Chrysosporum ovalisporum is synonymous with the true-branching cyanobacterium Umezakia natans (Nostocales/Aphanizomenonaceae).</title>
        <authorList>
            <person name="McGregor G.B."/>
            <person name="Sendall B.C."/>
            <person name="Niiyama Y."/>
            <person name="Tuji A."/>
            <person name="Willis A."/>
        </authorList>
    </citation>
    <scope>NUCLEOTIDE SEQUENCE [LARGE SCALE GENOMIC DNA]</scope>
    <source>
        <strain evidence="3 4">FSS-62</strain>
    </source>
</reference>
<comment type="caution">
    <text evidence="3">The sequence shown here is derived from an EMBL/GenBank/DDBJ whole genome shotgun (WGS) entry which is preliminary data.</text>
</comment>
<evidence type="ECO:0000259" key="1">
    <source>
        <dbReference type="Pfam" id="PF03235"/>
    </source>
</evidence>
<dbReference type="Pfam" id="PF07510">
    <property type="entry name" value="GmrSD_C"/>
    <property type="match status" value="1"/>
</dbReference>
<dbReference type="RefSeq" id="WP_280657120.1">
    <property type="nucleotide sequence ID" value="NZ_JANQDL010000090.1"/>
</dbReference>
<sequence>MQVKKQPIYQFLEGRNKSFVIPVYQRDYAWKVNNCKKLWEDIIDLQDSGKRSHFLGALVNIYNHQDEWMVIDGQQRLTTISLLLLALANYLKDTQNKTSLEADLQEDILNDYLINKRCTDKSQRIRLKPNTKDKSYFQSLFDNLHIKKSDSNIIQNYLFFYDKISSRHISVAHIFELFKKLEIVHIELEKGIDDPQLIFESLNSTGVNLTDGDLIRNYILMDLSQSDQEQLYNNYWIKIEELSGNVANFIRIFLMFKLKKGITQSDRAVYNEFKQYSKDKFSRDSSSILQHLLKYAENYSYFINISDHPDKNINKALHRLHCLEFTVCHPFLMDVFDLFNQGIIVASDVQNIIQLIESYAFRKILVNNSTQGLNKFFLTLSKEIKKEHTWEENYFDIMSFIIKNKSANLKFPSDEEFRETLIHKEVYKLTPKNRDFLFESLENCNSDYQIDVENLTIEHIMPQKLNHQWKQDLGDKYSEIHGKYLHTLGNLTLTAKNTSLSNKDFKTKQKNDYYYSKVSLNSELKDIEEWNEDSIVERANTLAEKAVKIWKYPVPKSTYAVYGSTKDVQEDKIRDFAEGEFTNTKPKTLIVGEDKYKIETKTWREVVKKICEILFNESPTEFKSIMTSAEFSRSFSNQKDNSKLRSPIEFTDLYFVESHGSSNYIVAFCCKLCKKLDFNIENISIEIF</sequence>
<dbReference type="GO" id="GO:0004519">
    <property type="term" value="F:endonuclease activity"/>
    <property type="evidence" value="ECO:0007669"/>
    <property type="project" value="UniProtKB-KW"/>
</dbReference>
<protein>
    <submittedName>
        <fullName evidence="3">DUF262 domain-containing HNH endonuclease family protein</fullName>
    </submittedName>
</protein>
<dbReference type="PANTHER" id="PTHR35149:SF2">
    <property type="entry name" value="DUF262 DOMAIN-CONTAINING PROTEIN"/>
    <property type="match status" value="1"/>
</dbReference>
<dbReference type="InterPro" id="IPR011089">
    <property type="entry name" value="GmrSD_C"/>
</dbReference>
<evidence type="ECO:0000313" key="3">
    <source>
        <dbReference type="EMBL" id="MDH6064696.1"/>
    </source>
</evidence>